<feature type="domain" description="mRNA capping enzyme C-terminal" evidence="12">
    <location>
        <begin position="234"/>
        <end position="328"/>
    </location>
</feature>
<evidence type="ECO:0000256" key="6">
    <source>
        <dbReference type="ARBA" id="ARBA00022741"/>
    </source>
</evidence>
<dbReference type="GO" id="GO:0006370">
    <property type="term" value="P:7-methylguanosine mRNA capping"/>
    <property type="evidence" value="ECO:0007669"/>
    <property type="project" value="UniProtKB-KW"/>
</dbReference>
<keyword evidence="8" id="KW-0342">GTP-binding</keyword>
<keyword evidence="7" id="KW-0506">mRNA capping</keyword>
<evidence type="ECO:0000256" key="10">
    <source>
        <dbReference type="ARBA" id="ARBA00044624"/>
    </source>
</evidence>
<evidence type="ECO:0000259" key="12">
    <source>
        <dbReference type="Pfam" id="PF03919"/>
    </source>
</evidence>
<dbReference type="GO" id="GO:0005524">
    <property type="term" value="F:ATP binding"/>
    <property type="evidence" value="ECO:0007669"/>
    <property type="project" value="InterPro"/>
</dbReference>
<dbReference type="InterPro" id="IPR012340">
    <property type="entry name" value="NA-bd_OB-fold"/>
</dbReference>
<comment type="subcellular location">
    <subcellularLocation>
        <location evidence="1">Nucleus</location>
    </subcellularLocation>
</comment>
<comment type="catalytic activity">
    <reaction evidence="10">
        <text>a 5'-end diphospho-ribonucleoside in mRNA + GTP + H(+) = a 5'-end (5'-triphosphoguanosine)-ribonucleoside in mRNA + diphosphate</text>
        <dbReference type="Rhea" id="RHEA:67012"/>
        <dbReference type="Rhea" id="RHEA-COMP:17165"/>
        <dbReference type="Rhea" id="RHEA-COMP:17166"/>
        <dbReference type="ChEBI" id="CHEBI:15378"/>
        <dbReference type="ChEBI" id="CHEBI:33019"/>
        <dbReference type="ChEBI" id="CHEBI:37565"/>
        <dbReference type="ChEBI" id="CHEBI:167616"/>
        <dbReference type="ChEBI" id="CHEBI:167617"/>
        <dbReference type="EC" id="2.7.7.50"/>
    </reaction>
    <physiologicalReaction direction="left-to-right" evidence="10">
        <dbReference type="Rhea" id="RHEA:67013"/>
    </physiologicalReaction>
</comment>
<dbReference type="SUPFAM" id="SSF56091">
    <property type="entry name" value="DNA ligase/mRNA capping enzyme, catalytic domain"/>
    <property type="match status" value="1"/>
</dbReference>
<feature type="domain" description="mRNA capping enzyme adenylation" evidence="11">
    <location>
        <begin position="48"/>
        <end position="229"/>
    </location>
</feature>
<keyword evidence="3" id="KW-0507">mRNA processing</keyword>
<protein>
    <recommendedName>
        <fullName evidence="2">mRNA guanylyltransferase</fullName>
        <ecNumber evidence="2">2.7.7.50</ecNumber>
    </recommendedName>
</protein>
<evidence type="ECO:0000256" key="1">
    <source>
        <dbReference type="ARBA" id="ARBA00004123"/>
    </source>
</evidence>
<keyword evidence="14" id="KW-1185">Reference proteome</keyword>
<dbReference type="Proteomes" id="UP001162131">
    <property type="component" value="Unassembled WGS sequence"/>
</dbReference>
<keyword evidence="6" id="KW-0547">Nucleotide-binding</keyword>
<sequence>MINLERPGEEVKDKNTKQNLKRRISRLILDINPSLTEQETFERFPGSHPVSFTRDLLGATCQYLICEKTDGVRYLLFIPAIPKLRGIVEVFAYLVDRKFAFWKVVLYIPGNMLTGDSLFDVELVIDYNTDIRLLVFDTLYARGMCYMLNNYYERLRAAWLELIYPIRESGTKSKNAIELFLKDFYRTDDIDFLVNSIQTRLPHATDGIIFTRVDAPYIVGTNSNIVKWKPNNLNSVDFIIKPSQNDGIYNLFTKNLKIIEKFGEIEIFDEEQREIIKYNQNLIAECCYLDGKWKIHKIRTDKDTPNTTLVAQRVFKSISDNVTVEELIAAFKAKSLKAHKSQ</sequence>
<evidence type="ECO:0000313" key="13">
    <source>
        <dbReference type="EMBL" id="CAG9313377.1"/>
    </source>
</evidence>
<dbReference type="GO" id="GO:0005634">
    <property type="term" value="C:nucleus"/>
    <property type="evidence" value="ECO:0007669"/>
    <property type="project" value="UniProtKB-SubCell"/>
</dbReference>
<evidence type="ECO:0000256" key="8">
    <source>
        <dbReference type="ARBA" id="ARBA00023134"/>
    </source>
</evidence>
<keyword evidence="5" id="KW-0548">Nucleotidyltransferase</keyword>
<dbReference type="SUPFAM" id="SSF50249">
    <property type="entry name" value="Nucleic acid-binding proteins"/>
    <property type="match status" value="1"/>
</dbReference>
<dbReference type="Gene3D" id="3.30.470.30">
    <property type="entry name" value="DNA ligase/mRNA capping enzyme"/>
    <property type="match status" value="1"/>
</dbReference>
<keyword evidence="9" id="KW-0539">Nucleus</keyword>
<evidence type="ECO:0000256" key="3">
    <source>
        <dbReference type="ARBA" id="ARBA00022664"/>
    </source>
</evidence>
<dbReference type="Pfam" id="PF03919">
    <property type="entry name" value="mRNA_cap_C"/>
    <property type="match status" value="1"/>
</dbReference>
<name>A0AAU9IIQ7_9CILI</name>
<dbReference type="GO" id="GO:0005525">
    <property type="term" value="F:GTP binding"/>
    <property type="evidence" value="ECO:0007669"/>
    <property type="project" value="UniProtKB-KW"/>
</dbReference>
<evidence type="ECO:0000259" key="11">
    <source>
        <dbReference type="Pfam" id="PF01331"/>
    </source>
</evidence>
<dbReference type="PANTHER" id="PTHR10367">
    <property type="entry name" value="MRNA-CAPPING ENZYME"/>
    <property type="match status" value="1"/>
</dbReference>
<comment type="caution">
    <text evidence="13">The sequence shown here is derived from an EMBL/GenBank/DDBJ whole genome shotgun (WGS) entry which is preliminary data.</text>
</comment>
<accession>A0AAU9IIQ7</accession>
<evidence type="ECO:0000256" key="7">
    <source>
        <dbReference type="ARBA" id="ARBA00023042"/>
    </source>
</evidence>
<evidence type="ECO:0000256" key="2">
    <source>
        <dbReference type="ARBA" id="ARBA00012475"/>
    </source>
</evidence>
<dbReference type="CDD" id="cd07895">
    <property type="entry name" value="Adenylation_mRNA_capping"/>
    <property type="match status" value="1"/>
</dbReference>
<keyword evidence="4" id="KW-0808">Transferase</keyword>
<dbReference type="GO" id="GO:0004484">
    <property type="term" value="F:mRNA guanylyltransferase activity"/>
    <property type="evidence" value="ECO:0007669"/>
    <property type="project" value="UniProtKB-EC"/>
</dbReference>
<reference evidence="13" key="1">
    <citation type="submission" date="2021-09" db="EMBL/GenBank/DDBJ databases">
        <authorList>
            <consortium name="AG Swart"/>
            <person name="Singh M."/>
            <person name="Singh A."/>
            <person name="Seah K."/>
            <person name="Emmerich C."/>
        </authorList>
    </citation>
    <scope>NUCLEOTIDE SEQUENCE</scope>
    <source>
        <strain evidence="13">ATCC30299</strain>
    </source>
</reference>
<organism evidence="13 14">
    <name type="scientific">Blepharisma stoltei</name>
    <dbReference type="NCBI Taxonomy" id="1481888"/>
    <lineage>
        <taxon>Eukaryota</taxon>
        <taxon>Sar</taxon>
        <taxon>Alveolata</taxon>
        <taxon>Ciliophora</taxon>
        <taxon>Postciliodesmatophora</taxon>
        <taxon>Heterotrichea</taxon>
        <taxon>Heterotrichida</taxon>
        <taxon>Blepharismidae</taxon>
        <taxon>Blepharisma</taxon>
    </lineage>
</organism>
<evidence type="ECO:0000256" key="5">
    <source>
        <dbReference type="ARBA" id="ARBA00022695"/>
    </source>
</evidence>
<evidence type="ECO:0000256" key="4">
    <source>
        <dbReference type="ARBA" id="ARBA00022679"/>
    </source>
</evidence>
<evidence type="ECO:0000313" key="14">
    <source>
        <dbReference type="Proteomes" id="UP001162131"/>
    </source>
</evidence>
<dbReference type="InterPro" id="IPR051029">
    <property type="entry name" value="mRNA_Capping_Enz/RNA_Phosphat"/>
</dbReference>
<dbReference type="EMBL" id="CAJZBQ010000010">
    <property type="protein sequence ID" value="CAG9313377.1"/>
    <property type="molecule type" value="Genomic_DNA"/>
</dbReference>
<evidence type="ECO:0000256" key="9">
    <source>
        <dbReference type="ARBA" id="ARBA00023242"/>
    </source>
</evidence>
<dbReference type="EC" id="2.7.7.50" evidence="2"/>
<dbReference type="InterPro" id="IPR013846">
    <property type="entry name" value="mRNA_cap_enzyme_C"/>
</dbReference>
<gene>
    <name evidence="13" type="ORF">BSTOLATCC_MIC8649</name>
</gene>
<dbReference type="Gene3D" id="2.40.50.140">
    <property type="entry name" value="Nucleic acid-binding proteins"/>
    <property type="match status" value="1"/>
</dbReference>
<dbReference type="PANTHER" id="PTHR10367:SF17">
    <property type="entry name" value="MRNA-CAPPING ENZYME"/>
    <property type="match status" value="1"/>
</dbReference>
<proteinExistence type="predicted"/>
<dbReference type="AlphaFoldDB" id="A0AAU9IIQ7"/>
<dbReference type="InterPro" id="IPR001339">
    <property type="entry name" value="mRNA_cap_enzyme_adenylation"/>
</dbReference>
<dbReference type="Pfam" id="PF01331">
    <property type="entry name" value="mRNA_cap_enzyme"/>
    <property type="match status" value="1"/>
</dbReference>